<proteinExistence type="predicted"/>
<feature type="chain" id="PRO_5018253111" evidence="1">
    <location>
        <begin position="20"/>
        <end position="197"/>
    </location>
</feature>
<dbReference type="AlphaFoldDB" id="A0A3M7PT35"/>
<dbReference type="EMBL" id="REGN01008982">
    <property type="protein sequence ID" value="RNA02210.1"/>
    <property type="molecule type" value="Genomic_DNA"/>
</dbReference>
<keyword evidence="3" id="KW-1185">Reference proteome</keyword>
<dbReference type="Proteomes" id="UP000276133">
    <property type="component" value="Unassembled WGS sequence"/>
</dbReference>
<organism evidence="2 3">
    <name type="scientific">Brachionus plicatilis</name>
    <name type="common">Marine rotifer</name>
    <name type="synonym">Brachionus muelleri</name>
    <dbReference type="NCBI Taxonomy" id="10195"/>
    <lineage>
        <taxon>Eukaryota</taxon>
        <taxon>Metazoa</taxon>
        <taxon>Spiralia</taxon>
        <taxon>Gnathifera</taxon>
        <taxon>Rotifera</taxon>
        <taxon>Eurotatoria</taxon>
        <taxon>Monogononta</taxon>
        <taxon>Pseudotrocha</taxon>
        <taxon>Ploima</taxon>
        <taxon>Brachionidae</taxon>
        <taxon>Brachionus</taxon>
    </lineage>
</organism>
<evidence type="ECO:0000313" key="2">
    <source>
        <dbReference type="EMBL" id="RNA02210.1"/>
    </source>
</evidence>
<comment type="caution">
    <text evidence="2">The sequence shown here is derived from an EMBL/GenBank/DDBJ whole genome shotgun (WGS) entry which is preliminary data.</text>
</comment>
<reference evidence="2 3" key="1">
    <citation type="journal article" date="2018" name="Sci. Rep.">
        <title>Genomic signatures of local adaptation to the degree of environmental predictability in rotifers.</title>
        <authorList>
            <person name="Franch-Gras L."/>
            <person name="Hahn C."/>
            <person name="Garcia-Roger E.M."/>
            <person name="Carmona M.J."/>
            <person name="Serra M."/>
            <person name="Gomez A."/>
        </authorList>
    </citation>
    <scope>NUCLEOTIDE SEQUENCE [LARGE SCALE GENOMIC DNA]</scope>
    <source>
        <strain evidence="2">HYR1</strain>
    </source>
</reference>
<evidence type="ECO:0000256" key="1">
    <source>
        <dbReference type="SAM" id="SignalP"/>
    </source>
</evidence>
<protein>
    <submittedName>
        <fullName evidence="2">Uncharacterized protein</fullName>
    </submittedName>
</protein>
<name>A0A3M7PT35_BRAPC</name>
<feature type="signal peptide" evidence="1">
    <location>
        <begin position="1"/>
        <end position="19"/>
    </location>
</feature>
<accession>A0A3M7PT35</accession>
<evidence type="ECO:0000313" key="3">
    <source>
        <dbReference type="Proteomes" id="UP000276133"/>
    </source>
</evidence>
<sequence>MYSIMRVYLILFLISVVLPFSIDSKAINDAKIVKQRCCSCPPNDSGFGCSICCTNVQCQCNSSTIYRNSSATPRGFNNETCNIYSLLNCYSLLDSGNYFDNFGWTNPDHDETKYFKLIVFKNKFVDEVGRHDRMDLSRTLAWTDGCDLPVEAFFALRMAPFISGKVNRQASAHAMKDRLTLHLFKFVFFRLAELYRD</sequence>
<keyword evidence="1" id="KW-0732">Signal</keyword>
<gene>
    <name evidence="2" type="ORF">BpHYR1_023669</name>
</gene>